<accession>A0A545TDP8</accession>
<dbReference type="Proteomes" id="UP000317839">
    <property type="component" value="Unassembled WGS sequence"/>
</dbReference>
<name>A0A545TDP8_9GAMM</name>
<evidence type="ECO:0000313" key="5">
    <source>
        <dbReference type="EMBL" id="TQV75339.1"/>
    </source>
</evidence>
<dbReference type="Gene3D" id="2.40.50.180">
    <property type="entry name" value="CheA-289, Domain 4"/>
    <property type="match status" value="1"/>
</dbReference>
<dbReference type="PROSITE" id="PS50851">
    <property type="entry name" value="CHEW"/>
    <property type="match status" value="1"/>
</dbReference>
<dbReference type="OrthoDB" id="9790406at2"/>
<keyword evidence="6" id="KW-1185">Reference proteome</keyword>
<dbReference type="GO" id="GO:0005829">
    <property type="term" value="C:cytosol"/>
    <property type="evidence" value="ECO:0007669"/>
    <property type="project" value="TreeGrafter"/>
</dbReference>
<gene>
    <name evidence="5" type="ORF">FLL45_10425</name>
</gene>
<evidence type="ECO:0000256" key="2">
    <source>
        <dbReference type="ARBA" id="ARBA00021483"/>
    </source>
</evidence>
<dbReference type="Gene3D" id="2.30.30.40">
    <property type="entry name" value="SH3 Domains"/>
    <property type="match status" value="1"/>
</dbReference>
<dbReference type="RefSeq" id="WP_142941954.1">
    <property type="nucleotide sequence ID" value="NZ_VIKR01000002.1"/>
</dbReference>
<reference evidence="5 6" key="1">
    <citation type="submission" date="2019-06" db="EMBL/GenBank/DDBJ databases">
        <title>Draft genome of Aliikangiella marina GYP-15.</title>
        <authorList>
            <person name="Wang G."/>
        </authorList>
    </citation>
    <scope>NUCLEOTIDE SEQUENCE [LARGE SCALE GENOMIC DNA]</scope>
    <source>
        <strain evidence="5 6">GYP-15</strain>
    </source>
</reference>
<dbReference type="PANTHER" id="PTHR22617:SF45">
    <property type="entry name" value="CHEMOTAXIS PROTEIN CHEW"/>
    <property type="match status" value="1"/>
</dbReference>
<dbReference type="PANTHER" id="PTHR22617">
    <property type="entry name" value="CHEMOTAXIS SENSOR HISTIDINE KINASE-RELATED"/>
    <property type="match status" value="1"/>
</dbReference>
<comment type="caution">
    <text evidence="5">The sequence shown here is derived from an EMBL/GenBank/DDBJ whole genome shotgun (WGS) entry which is preliminary data.</text>
</comment>
<keyword evidence="3" id="KW-0963">Cytoplasm</keyword>
<comment type="subcellular location">
    <subcellularLocation>
        <location evidence="1">Cytoplasm</location>
    </subcellularLocation>
</comment>
<evidence type="ECO:0000256" key="1">
    <source>
        <dbReference type="ARBA" id="ARBA00004496"/>
    </source>
</evidence>
<dbReference type="GO" id="GO:0006935">
    <property type="term" value="P:chemotaxis"/>
    <property type="evidence" value="ECO:0007669"/>
    <property type="project" value="InterPro"/>
</dbReference>
<dbReference type="EMBL" id="VIKR01000002">
    <property type="protein sequence ID" value="TQV75339.1"/>
    <property type="molecule type" value="Genomic_DNA"/>
</dbReference>
<evidence type="ECO:0000259" key="4">
    <source>
        <dbReference type="PROSITE" id="PS50851"/>
    </source>
</evidence>
<organism evidence="5 6">
    <name type="scientific">Aliikangiella marina</name>
    <dbReference type="NCBI Taxonomy" id="1712262"/>
    <lineage>
        <taxon>Bacteria</taxon>
        <taxon>Pseudomonadati</taxon>
        <taxon>Pseudomonadota</taxon>
        <taxon>Gammaproteobacteria</taxon>
        <taxon>Oceanospirillales</taxon>
        <taxon>Pleioneaceae</taxon>
        <taxon>Aliikangiella</taxon>
    </lineage>
</organism>
<evidence type="ECO:0000256" key="3">
    <source>
        <dbReference type="ARBA" id="ARBA00022490"/>
    </source>
</evidence>
<feature type="domain" description="CheW-like" evidence="4">
    <location>
        <begin position="20"/>
        <end position="166"/>
    </location>
</feature>
<dbReference type="InterPro" id="IPR039315">
    <property type="entry name" value="CheW"/>
</dbReference>
<dbReference type="InterPro" id="IPR002545">
    <property type="entry name" value="CheW-lke_dom"/>
</dbReference>
<dbReference type="SMART" id="SM00260">
    <property type="entry name" value="CheW"/>
    <property type="match status" value="1"/>
</dbReference>
<sequence length="168" mass="18897">MAESLRKNSKAEADESVETIEQCLTFMVSNDEFGLDILAVQEIHGWLEPRPIPNTPDYIKGVIDWRGTIVPIVDLRIKFNYPQANYEKTTVVIILKTFLKELEQFAIVGVVVDAVSDVVDIKKHELKDAPTLGSKVDTDYIKGIAKVNNKMTVILELQKLINLENLDG</sequence>
<dbReference type="AlphaFoldDB" id="A0A545TDP8"/>
<dbReference type="Pfam" id="PF01584">
    <property type="entry name" value="CheW"/>
    <property type="match status" value="1"/>
</dbReference>
<dbReference type="SUPFAM" id="SSF50341">
    <property type="entry name" value="CheW-like"/>
    <property type="match status" value="1"/>
</dbReference>
<evidence type="ECO:0000313" key="6">
    <source>
        <dbReference type="Proteomes" id="UP000317839"/>
    </source>
</evidence>
<proteinExistence type="predicted"/>
<dbReference type="InterPro" id="IPR036061">
    <property type="entry name" value="CheW-like_dom_sf"/>
</dbReference>
<protein>
    <recommendedName>
        <fullName evidence="2">Chemotaxis protein CheW</fullName>
    </recommendedName>
</protein>
<dbReference type="GO" id="GO:0007165">
    <property type="term" value="P:signal transduction"/>
    <property type="evidence" value="ECO:0007669"/>
    <property type="project" value="InterPro"/>
</dbReference>